<dbReference type="InterPro" id="IPR027968">
    <property type="entry name" value="JHY"/>
</dbReference>
<feature type="compositionally biased region" description="Polar residues" evidence="1">
    <location>
        <begin position="185"/>
        <end position="195"/>
    </location>
</feature>
<organism evidence="2 3">
    <name type="scientific">Porites evermanni</name>
    <dbReference type="NCBI Taxonomy" id="104178"/>
    <lineage>
        <taxon>Eukaryota</taxon>
        <taxon>Metazoa</taxon>
        <taxon>Cnidaria</taxon>
        <taxon>Anthozoa</taxon>
        <taxon>Hexacorallia</taxon>
        <taxon>Scleractinia</taxon>
        <taxon>Fungiina</taxon>
        <taxon>Poritidae</taxon>
        <taxon>Porites</taxon>
    </lineage>
</organism>
<gene>
    <name evidence="2" type="ORF">PEVE_00023647</name>
</gene>
<evidence type="ECO:0000313" key="3">
    <source>
        <dbReference type="Proteomes" id="UP001159427"/>
    </source>
</evidence>
<feature type="region of interest" description="Disordered" evidence="1">
    <location>
        <begin position="492"/>
        <end position="522"/>
    </location>
</feature>
<feature type="compositionally biased region" description="Basic and acidic residues" evidence="1">
    <location>
        <begin position="170"/>
        <end position="180"/>
    </location>
</feature>
<comment type="caution">
    <text evidence="2">The sequence shown here is derived from an EMBL/GenBank/DDBJ whole genome shotgun (WGS) entry which is preliminary data.</text>
</comment>
<reference evidence="2 3" key="1">
    <citation type="submission" date="2022-05" db="EMBL/GenBank/DDBJ databases">
        <authorList>
            <consortium name="Genoscope - CEA"/>
            <person name="William W."/>
        </authorList>
    </citation>
    <scope>NUCLEOTIDE SEQUENCE [LARGE SCALE GENOMIC DNA]</scope>
</reference>
<dbReference type="PANTHER" id="PTHR14726:SF1">
    <property type="entry name" value="JHY PROTEIN HOMOLOG"/>
    <property type="match status" value="1"/>
</dbReference>
<feature type="compositionally biased region" description="Polar residues" evidence="1">
    <location>
        <begin position="110"/>
        <end position="119"/>
    </location>
</feature>
<protein>
    <submittedName>
        <fullName evidence="2">Uncharacterized protein</fullName>
    </submittedName>
</protein>
<sequence length="554" mass="62197">MENREEKQNNEVVEGKITTFASPTVLAAILDEQILDKGAVPSKVDLNDERQNVGMVADSLDVSLNDSLDSTKLQESGEVIGDVVDTEELIGKDHTVSPLGFLERVIDYPKSSTPAQNENPVDDKSKNAEKAPKPRRPQHIIERNKEQVGKRASQRASYAQMHAIKTRNKLNKDKEKKANVEGDQNLDNTPGFNSESKLDSVERNFNQNTNFPSDHVDQIPHGDTMSNTSADLQQQESFLLENSYSNGTHDIFQNHGPYYDVSQNSRLYDSTHQSSYFDQTGTYSRGYGSAMGYLSQKPVPSLYHQSLSTQSAPPGVYGYERKPLINSLHTSNFSEEGYYQSTVLPHDESDKGFKIPESSLHRKFSSDPYLAQSRSTSLQNIANVGRNSKASGSYSNLRQPFEYKPYTLKDYQNLAGSKAKPLAGGLGPNIDTDDFKEKMKKINKQREYATMLRAQHSASRKQWGRKGAASAPVKANHVIEAEKKREAALNYAKNVPKPKQMNQKKRTGSGKHKQETGGDEEQEITVLEILRMRHEQEKKEVDIIRKELASKIRL</sequence>
<dbReference type="EMBL" id="CALNXI010000314">
    <property type="protein sequence ID" value="CAH3024667.1"/>
    <property type="molecule type" value="Genomic_DNA"/>
</dbReference>
<accession>A0ABN8M8P0</accession>
<name>A0ABN8M8P0_9CNID</name>
<dbReference type="Proteomes" id="UP001159427">
    <property type="component" value="Unassembled WGS sequence"/>
</dbReference>
<dbReference type="Pfam" id="PF15261">
    <property type="entry name" value="JHY"/>
    <property type="match status" value="1"/>
</dbReference>
<feature type="compositionally biased region" description="Polar residues" evidence="1">
    <location>
        <begin position="203"/>
        <end position="212"/>
    </location>
</feature>
<evidence type="ECO:0000313" key="2">
    <source>
        <dbReference type="EMBL" id="CAH3024667.1"/>
    </source>
</evidence>
<keyword evidence="3" id="KW-1185">Reference proteome</keyword>
<evidence type="ECO:0000256" key="1">
    <source>
        <dbReference type="SAM" id="MobiDB-lite"/>
    </source>
</evidence>
<dbReference type="PANTHER" id="PTHR14726">
    <property type="entry name" value="JHY PROTEIN HOMOLOG"/>
    <property type="match status" value="1"/>
</dbReference>
<feature type="compositionally biased region" description="Basic residues" evidence="1">
    <location>
        <begin position="502"/>
        <end position="511"/>
    </location>
</feature>
<feature type="compositionally biased region" description="Basic and acidic residues" evidence="1">
    <location>
        <begin position="139"/>
        <end position="149"/>
    </location>
</feature>
<proteinExistence type="predicted"/>
<feature type="compositionally biased region" description="Basic and acidic residues" evidence="1">
    <location>
        <begin position="121"/>
        <end position="132"/>
    </location>
</feature>
<feature type="region of interest" description="Disordered" evidence="1">
    <location>
        <begin position="110"/>
        <end position="228"/>
    </location>
</feature>